<dbReference type="CDD" id="cd07305">
    <property type="entry name" value="Porin3_Tom40"/>
    <property type="match status" value="1"/>
</dbReference>
<feature type="region of interest" description="Disordered" evidence="10">
    <location>
        <begin position="888"/>
        <end position="960"/>
    </location>
</feature>
<evidence type="ECO:0000313" key="13">
    <source>
        <dbReference type="Proteomes" id="UP000029867"/>
    </source>
</evidence>
<keyword evidence="9" id="KW-0472">Membrane</keyword>
<accession>A0A099P052</accession>
<feature type="domain" description="Transcription factor TFIID subunit 8 C-terminal" evidence="11">
    <location>
        <begin position="829"/>
        <end position="876"/>
    </location>
</feature>
<dbReference type="InterPro" id="IPR023614">
    <property type="entry name" value="Porin_dom_sf"/>
</dbReference>
<dbReference type="Proteomes" id="UP000029867">
    <property type="component" value="Unassembled WGS sequence"/>
</dbReference>
<evidence type="ECO:0000256" key="1">
    <source>
        <dbReference type="ARBA" id="ARBA00004374"/>
    </source>
</evidence>
<evidence type="ECO:0000256" key="3">
    <source>
        <dbReference type="ARBA" id="ARBA00022448"/>
    </source>
</evidence>
<dbReference type="GO" id="GO:0008320">
    <property type="term" value="F:protein transmembrane transporter activity"/>
    <property type="evidence" value="ECO:0007669"/>
    <property type="project" value="InterPro"/>
</dbReference>
<evidence type="ECO:0000256" key="9">
    <source>
        <dbReference type="ARBA" id="ARBA00023136"/>
    </source>
</evidence>
<dbReference type="VEuPathDB" id="FungiDB:C5L36_0A07760"/>
<evidence type="ECO:0000259" key="11">
    <source>
        <dbReference type="Pfam" id="PF10406"/>
    </source>
</evidence>
<comment type="subcellular location">
    <subcellularLocation>
        <location evidence="1">Mitochondrion outer membrane</location>
        <topology evidence="1">Multi-pass membrane protein</topology>
    </subcellularLocation>
</comment>
<feature type="region of interest" description="Disordered" evidence="10">
    <location>
        <begin position="1"/>
        <end position="124"/>
    </location>
</feature>
<dbReference type="HOGENOM" id="CLU_266574_0_0_1"/>
<evidence type="ECO:0000256" key="4">
    <source>
        <dbReference type="ARBA" id="ARBA00022452"/>
    </source>
</evidence>
<keyword evidence="4" id="KW-1134">Transmembrane beta strand</keyword>
<dbReference type="CDD" id="cd08049">
    <property type="entry name" value="TAF8"/>
    <property type="match status" value="1"/>
</dbReference>
<dbReference type="VEuPathDB" id="FungiDB:C5L36_0A07740"/>
<keyword evidence="3" id="KW-0813">Transport</keyword>
<keyword evidence="6" id="KW-1000">Mitochondrion outer membrane</keyword>
<dbReference type="eggNOG" id="KOG3296">
    <property type="taxonomic scope" value="Eukaryota"/>
</dbReference>
<dbReference type="Gene3D" id="2.40.160.10">
    <property type="entry name" value="Porin"/>
    <property type="match status" value="1"/>
</dbReference>
<comment type="caution">
    <text evidence="12">The sequence shown here is derived from an EMBL/GenBank/DDBJ whole genome shotgun (WGS) entry which is preliminary data.</text>
</comment>
<feature type="region of interest" description="Disordered" evidence="10">
    <location>
        <begin position="1095"/>
        <end position="1120"/>
    </location>
</feature>
<gene>
    <name evidence="12" type="ORF">JL09_g3172</name>
</gene>
<dbReference type="PANTHER" id="PTHR10802">
    <property type="entry name" value="MITOCHONDRIAL IMPORT RECEPTOR SUBUNIT TOM40"/>
    <property type="match status" value="1"/>
</dbReference>
<evidence type="ECO:0000256" key="5">
    <source>
        <dbReference type="ARBA" id="ARBA00022692"/>
    </source>
</evidence>
<dbReference type="VEuPathDB" id="FungiDB:C5L36_0A07750"/>
<feature type="compositionally biased region" description="Basic and acidic residues" evidence="10">
    <location>
        <begin position="66"/>
        <end position="81"/>
    </location>
</feature>
<name>A0A099P052_PICKU</name>
<keyword evidence="5" id="KW-0812">Transmembrane</keyword>
<evidence type="ECO:0000256" key="8">
    <source>
        <dbReference type="ARBA" id="ARBA00023128"/>
    </source>
</evidence>
<dbReference type="Pfam" id="PF01459">
    <property type="entry name" value="Porin_3"/>
    <property type="match status" value="1"/>
</dbReference>
<dbReference type="eggNOG" id="KOG4336">
    <property type="taxonomic scope" value="Eukaryota"/>
</dbReference>
<evidence type="ECO:0000256" key="10">
    <source>
        <dbReference type="SAM" id="MobiDB-lite"/>
    </source>
</evidence>
<dbReference type="EMBL" id="JQFK01000031">
    <property type="protein sequence ID" value="KGK37679.1"/>
    <property type="molecule type" value="Genomic_DNA"/>
</dbReference>
<evidence type="ECO:0000256" key="7">
    <source>
        <dbReference type="ARBA" id="ARBA00022927"/>
    </source>
</evidence>
<keyword evidence="8" id="KW-0496">Mitochondrion</keyword>
<comment type="similarity">
    <text evidence="2">Belongs to the Tom40 family.</text>
</comment>
<evidence type="ECO:0000313" key="12">
    <source>
        <dbReference type="EMBL" id="KGK37679.1"/>
    </source>
</evidence>
<evidence type="ECO:0000256" key="6">
    <source>
        <dbReference type="ARBA" id="ARBA00022787"/>
    </source>
</evidence>
<organism evidence="12 13">
    <name type="scientific">Pichia kudriavzevii</name>
    <name type="common">Yeast</name>
    <name type="synonym">Issatchenkia orientalis</name>
    <dbReference type="NCBI Taxonomy" id="4909"/>
    <lineage>
        <taxon>Eukaryota</taxon>
        <taxon>Fungi</taxon>
        <taxon>Dikarya</taxon>
        <taxon>Ascomycota</taxon>
        <taxon>Saccharomycotina</taxon>
        <taxon>Pichiomycetes</taxon>
        <taxon>Pichiales</taxon>
        <taxon>Pichiaceae</taxon>
        <taxon>Pichia</taxon>
    </lineage>
</organism>
<feature type="compositionally biased region" description="Low complexity" evidence="10">
    <location>
        <begin position="37"/>
        <end position="49"/>
    </location>
</feature>
<keyword evidence="7" id="KW-0653">Protein transport</keyword>
<protein>
    <recommendedName>
        <fullName evidence="11">Transcription factor TFIID subunit 8 C-terminal domain-containing protein</fullName>
    </recommendedName>
</protein>
<dbReference type="GO" id="GO:0030150">
    <property type="term" value="P:protein import into mitochondrial matrix"/>
    <property type="evidence" value="ECO:0007669"/>
    <property type="project" value="InterPro"/>
</dbReference>
<dbReference type="InterPro" id="IPR027246">
    <property type="entry name" value="Porin_Euk/Tom40"/>
</dbReference>
<dbReference type="Pfam" id="PF10406">
    <property type="entry name" value="TAF8_C"/>
    <property type="match status" value="1"/>
</dbReference>
<proteinExistence type="inferred from homology"/>
<sequence length="1242" mass="139683">MDEHKESVPLSNVGDLSDRPAGSQENPESSFAEVLQPPITEPTTEIAETSSHVNSALNENMVGNREVNHKEEAPTEKRDSNTDIMDVDEPHNDNLSTTDRMSKELQSSSSSSSSVYKTDEEKENERLAQLDAIQEEIKKMKITQLELVPILLELMQQVNNGEMLVKDVNNACGRIRVRLNREIKNMSPLQGVYPPAPAGGEPGFMTTNPISQFLARVSQNIIQHRNSLDLINPGVMENINKEVSKDVFLSLYQFTGLKADINKTFAMNPVFQIAHSFAVGSKLPAYSFTSIIANDQALVQGTIDNELSLTGRLNYSWDKHIVSKISLQLAHGQPSMCQLEHEYQGNDFSLQLKALNPDFSGPKYNGLLIGSIMQSITKKLSLGMETVYNAMDPNGPAQAAISLAGRYNAGDWIASAQLQAQGAIVGSFWRKVAPNFEAGLETTIQASQQPVMSEAMMMPTIQTNIEANTVLGAKYEFRQSIYRGQLESNGDVSFMLEHRILPTIGLIFNGSINQFKNTSKLGCGIQIETAGSEEIMMMQNGMVDQNGNPIQVVMPQSSPKNVQMSKGKSQTTERVSIRMQDIPTQLLEKLVGDFLQKANETYRKTQGDIDIPALEVAPSNEEPIKKKARTLKTLHPPNASAEGVVIERSKYVDKQLEQYGRPLEGQYSVTNTRVTSDEPMADVLKLAVFQTMKASIANKYHESDFSSQETSVDLMCQWVSQYYNILTRRLIRLMQIQRRRSPNRDDLKLLEREGLFNAQGIHDMYDLSNGFSQPKNKKLIELIKTKAKEARTAYTGIDNGYFNGLPDEIFLEKESWLNQVDTRGNRKPYIPEWMPQLPPDYTYKSTPKYNHLITDPVVLKSTLVKEGRLAEKALNHIIVKEENPLETFSDESISSSDDEEKEVVRSDDASIDVGVAQAQNTEKRLDNLLSNSMSSAESPHSDNDRDEKTEKEKQAERNDIVELARNRMAVLERRRKEEDERIKSRTQSEESILGRKFGLYSALKKLPDDIDHEMEEYRDRGLSGLIHNLHKQEKWFKKWEVEQRKLRKKQEEEKSKYQEANEIQINIGLDSATNFAIANIEEDVDFGVEFSDMEDYDESELKTDQQTAQHGEHNDGSVIGRSQNEVHEGSVRFQEQVEVISSKSEGSEGKDILMGDNVSVTKTNEAETEVAQSPDIFDSITRLPDISTKKELVTSKETIGKEGTVIASDSNGVKESFEVKETTDTVEDMDVEEDIDMDIFED</sequence>
<reference evidence="13" key="1">
    <citation type="journal article" date="2014" name="Microb. Cell Fact.">
        <title>Exploiting Issatchenkia orientalis SD108 for succinic acid production.</title>
        <authorList>
            <person name="Xiao H."/>
            <person name="Shao Z."/>
            <person name="Jiang Y."/>
            <person name="Dole S."/>
            <person name="Zhao H."/>
        </authorList>
    </citation>
    <scope>NUCLEOTIDE SEQUENCE [LARGE SCALE GENOMIC DNA]</scope>
    <source>
        <strain evidence="13">SD108</strain>
    </source>
</reference>
<dbReference type="GO" id="GO:0005741">
    <property type="term" value="C:mitochondrial outer membrane"/>
    <property type="evidence" value="ECO:0007669"/>
    <property type="project" value="UniProtKB-SubCell"/>
</dbReference>
<dbReference type="InterPro" id="IPR019473">
    <property type="entry name" value="TFIID_su8_C"/>
</dbReference>
<dbReference type="AlphaFoldDB" id="A0A099P052"/>
<evidence type="ECO:0000256" key="2">
    <source>
        <dbReference type="ARBA" id="ARBA00010510"/>
    </source>
</evidence>
<dbReference type="InterPro" id="IPR037930">
    <property type="entry name" value="Tom40"/>
</dbReference>
<feature type="compositionally biased region" description="Polar residues" evidence="10">
    <location>
        <begin position="928"/>
        <end position="938"/>
    </location>
</feature>
<feature type="compositionally biased region" description="Basic and acidic residues" evidence="10">
    <location>
        <begin position="939"/>
        <end position="960"/>
    </location>
</feature>